<sequence>MMKMRGQTSVCGAKTRNGACCINIPMKNGRCRMHGGKSTGPKQPDKLKGNQNAIGNKGRLVTGEYESITWERLEEWEQDYIRRLYCLGPNEQVTESLEMEFIRQARMLRRMNEWDKDVASNLNRLLQIEDAMTRVSGRIMKRLIQKVE</sequence>
<dbReference type="InterPro" id="IPR047675">
    <property type="entry name" value="Putative_zinc-bd"/>
</dbReference>
<accession>A0A9X4L152</accession>
<dbReference type="EMBL" id="JAPDIA010000009">
    <property type="protein sequence ID" value="MDG0814216.1"/>
    <property type="molecule type" value="Genomic_DNA"/>
</dbReference>
<dbReference type="RefSeq" id="WP_277538960.1">
    <property type="nucleotide sequence ID" value="NZ_JAPDIA010000009.1"/>
</dbReference>
<dbReference type="AlphaFoldDB" id="A0A9X4L152"/>
<evidence type="ECO:0000313" key="2">
    <source>
        <dbReference type="EMBL" id="MDG0814216.1"/>
    </source>
</evidence>
<feature type="region of interest" description="Disordered" evidence="1">
    <location>
        <begin position="32"/>
        <end position="53"/>
    </location>
</feature>
<gene>
    <name evidence="2" type="ORF">OMP40_36760</name>
</gene>
<protein>
    <submittedName>
        <fullName evidence="2">Uncharacterized protein</fullName>
    </submittedName>
</protein>
<organism evidence="2 3">
    <name type="scientific">Cohnella rhizosphaerae</name>
    <dbReference type="NCBI Taxonomy" id="1457232"/>
    <lineage>
        <taxon>Bacteria</taxon>
        <taxon>Bacillati</taxon>
        <taxon>Bacillota</taxon>
        <taxon>Bacilli</taxon>
        <taxon>Bacillales</taxon>
        <taxon>Paenibacillaceae</taxon>
        <taxon>Cohnella</taxon>
    </lineage>
</organism>
<reference evidence="2" key="1">
    <citation type="submission" date="2022-10" db="EMBL/GenBank/DDBJ databases">
        <title>Comparative genomic analysis of Cohnella hashimotonis sp. nov., isolated from the International Space Station.</title>
        <authorList>
            <person name="Simpson A."/>
            <person name="Venkateswaran K."/>
        </authorList>
    </citation>
    <scope>NUCLEOTIDE SEQUENCE</scope>
    <source>
        <strain evidence="2">DSM 28161</strain>
    </source>
</reference>
<evidence type="ECO:0000313" key="3">
    <source>
        <dbReference type="Proteomes" id="UP001153404"/>
    </source>
</evidence>
<name>A0A9X4L152_9BACL</name>
<keyword evidence="3" id="KW-1185">Reference proteome</keyword>
<proteinExistence type="predicted"/>
<evidence type="ECO:0000256" key="1">
    <source>
        <dbReference type="SAM" id="MobiDB-lite"/>
    </source>
</evidence>
<dbReference type="NCBIfam" id="NF041373">
    <property type="entry name" value="HGG_STG"/>
    <property type="match status" value="1"/>
</dbReference>
<dbReference type="Proteomes" id="UP001153404">
    <property type="component" value="Unassembled WGS sequence"/>
</dbReference>
<comment type="caution">
    <text evidence="2">The sequence shown here is derived from an EMBL/GenBank/DDBJ whole genome shotgun (WGS) entry which is preliminary data.</text>
</comment>